<evidence type="ECO:0000313" key="1">
    <source>
        <dbReference type="EMBL" id="MFK9093144.1"/>
    </source>
</evidence>
<name>A0ABW8RK86_9BACI</name>
<gene>
    <name evidence="1" type="ORF">ACJEBI_16900</name>
</gene>
<dbReference type="EMBL" id="JBJHQH010000013">
    <property type="protein sequence ID" value="MFK9093144.1"/>
    <property type="molecule type" value="Genomic_DNA"/>
</dbReference>
<dbReference type="Proteomes" id="UP001623041">
    <property type="component" value="Unassembled WGS sequence"/>
</dbReference>
<proteinExistence type="predicted"/>
<organism evidence="1 2">
    <name type="scientific">Bacillus salipaludis</name>
    <dbReference type="NCBI Taxonomy" id="2547811"/>
    <lineage>
        <taxon>Bacteria</taxon>
        <taxon>Bacillati</taxon>
        <taxon>Bacillota</taxon>
        <taxon>Bacilli</taxon>
        <taxon>Bacillales</taxon>
        <taxon>Bacillaceae</taxon>
        <taxon>Bacillus</taxon>
    </lineage>
</organism>
<dbReference type="InterPro" id="IPR023203">
    <property type="entry name" value="TTHA0068_sf"/>
</dbReference>
<dbReference type="RefSeq" id="WP_406581695.1">
    <property type="nucleotide sequence ID" value="NZ_JBJHQH010000013.1"/>
</dbReference>
<dbReference type="PANTHER" id="PTHR34796">
    <property type="entry name" value="EXPRESSED PROTEIN"/>
    <property type="match status" value="1"/>
</dbReference>
<accession>A0ABW8RK86</accession>
<reference evidence="1 2" key="1">
    <citation type="submission" date="2024-11" db="EMBL/GenBank/DDBJ databases">
        <authorList>
            <person name="Lucas J.A."/>
        </authorList>
    </citation>
    <scope>NUCLEOTIDE SEQUENCE [LARGE SCALE GENOMIC DNA]</scope>
    <source>
        <strain evidence="1 2">Z 5.4</strain>
    </source>
</reference>
<protein>
    <submittedName>
        <fullName evidence="1">DUF309 domain-containing protein</fullName>
    </submittedName>
</protein>
<dbReference type="SUPFAM" id="SSF140663">
    <property type="entry name" value="TTHA0068-like"/>
    <property type="match status" value="1"/>
</dbReference>
<dbReference type="Pfam" id="PF03745">
    <property type="entry name" value="DUF309"/>
    <property type="match status" value="1"/>
</dbReference>
<dbReference type="InterPro" id="IPR005500">
    <property type="entry name" value="DUF309"/>
</dbReference>
<evidence type="ECO:0000313" key="2">
    <source>
        <dbReference type="Proteomes" id="UP001623041"/>
    </source>
</evidence>
<dbReference type="Gene3D" id="1.10.3450.10">
    <property type="entry name" value="TTHA0068-like"/>
    <property type="match status" value="1"/>
</dbReference>
<comment type="caution">
    <text evidence="1">The sequence shown here is derived from an EMBL/GenBank/DDBJ whole genome shotgun (WGS) entry which is preliminary data.</text>
</comment>
<sequence>MYPIEYIQFLVHFHGDRDYFECHEVLEEYWKKTDLKNKSSIWVGLILLAVSTYHHRRSNFNGAKRTLDKALIIFDKQADWLIKLGFDQSILNDLIKERLSSIEKEGAYTSFDLPICDPILLETCRKYCVQEGFSWGKGSDFSKNGLIHRHKLRDRTSVIEERHQSLKMRKGRE</sequence>
<dbReference type="PANTHER" id="PTHR34796:SF1">
    <property type="entry name" value="EXPRESSED PROTEIN"/>
    <property type="match status" value="1"/>
</dbReference>
<keyword evidence="2" id="KW-1185">Reference proteome</keyword>